<evidence type="ECO:0000256" key="1">
    <source>
        <dbReference type="SAM" id="MobiDB-lite"/>
    </source>
</evidence>
<organism evidence="2 3">
    <name type="scientific">Amborella trichopoda</name>
    <dbReference type="NCBI Taxonomy" id="13333"/>
    <lineage>
        <taxon>Eukaryota</taxon>
        <taxon>Viridiplantae</taxon>
        <taxon>Streptophyta</taxon>
        <taxon>Embryophyta</taxon>
        <taxon>Tracheophyta</taxon>
        <taxon>Spermatophyta</taxon>
        <taxon>Magnoliopsida</taxon>
        <taxon>Amborellales</taxon>
        <taxon>Amborellaceae</taxon>
        <taxon>Amborella</taxon>
    </lineage>
</organism>
<accession>W1NZ88</accession>
<keyword evidence="3" id="KW-1185">Reference proteome</keyword>
<feature type="compositionally biased region" description="Basic residues" evidence="1">
    <location>
        <begin position="124"/>
        <end position="146"/>
    </location>
</feature>
<dbReference type="PANTHER" id="PTHR28096:SF1">
    <property type="entry name" value="PROTEIN FAF1"/>
    <property type="match status" value="1"/>
</dbReference>
<dbReference type="EMBL" id="KI394767">
    <property type="protein sequence ID" value="ERN00973.1"/>
    <property type="molecule type" value="Genomic_DNA"/>
</dbReference>
<sequence length="146" mass="16459">MPSPEARGLEALLSSSQMSWKERKAMENCRVVALGGKPPKNQKIPINQAKLMKKNQLHREQKMLQEEMILGRFTKPTRKIEKRKAGDRVLRATEGYFKNGVLNVKHLMDGNGASKNGKDTHMIQKGRKKGKGKGKGKKHKGKKNNC</sequence>
<dbReference type="GO" id="GO:0005730">
    <property type="term" value="C:nucleolus"/>
    <property type="evidence" value="ECO:0000318"/>
    <property type="project" value="GO_Central"/>
</dbReference>
<dbReference type="PANTHER" id="PTHR28096">
    <property type="entry name" value="PROTEIN FAF1"/>
    <property type="match status" value="1"/>
</dbReference>
<protein>
    <submittedName>
        <fullName evidence="2">Uncharacterized protein</fullName>
    </submittedName>
</protein>
<name>W1NZ88_AMBTC</name>
<dbReference type="HOGENOM" id="CLU_094000_1_0_1"/>
<proteinExistence type="predicted"/>
<dbReference type="Gramene" id="ERN00973">
    <property type="protein sequence ID" value="ERN00973"/>
    <property type="gene ID" value="AMTR_s00002p00091570"/>
</dbReference>
<evidence type="ECO:0000313" key="2">
    <source>
        <dbReference type="EMBL" id="ERN00973.1"/>
    </source>
</evidence>
<dbReference type="Pfam" id="PF15375">
    <property type="entry name" value="FSAF1"/>
    <property type="match status" value="1"/>
</dbReference>
<dbReference type="InterPro" id="IPR027973">
    <property type="entry name" value="FSAF1-like"/>
</dbReference>
<dbReference type="Proteomes" id="UP000017836">
    <property type="component" value="Unassembled WGS sequence"/>
</dbReference>
<dbReference type="GO" id="GO:0000462">
    <property type="term" value="P:maturation of SSU-rRNA from tricistronic rRNA transcript (SSU-rRNA, 5.8S rRNA, LSU-rRNA)"/>
    <property type="evidence" value="ECO:0000318"/>
    <property type="project" value="GO_Central"/>
</dbReference>
<dbReference type="InterPro" id="IPR053030">
    <property type="entry name" value="Ribosomal_biogenesis_FAF1-like"/>
</dbReference>
<feature type="region of interest" description="Disordered" evidence="1">
    <location>
        <begin position="109"/>
        <end position="146"/>
    </location>
</feature>
<gene>
    <name evidence="2" type="ORF">AMTR_s00002p00091570</name>
</gene>
<dbReference type="AlphaFoldDB" id="W1NZ88"/>
<evidence type="ECO:0000313" key="3">
    <source>
        <dbReference type="Proteomes" id="UP000017836"/>
    </source>
</evidence>
<dbReference type="OMA" id="MDAANDH"/>
<dbReference type="eggNOG" id="ENOG502S2K0">
    <property type="taxonomic scope" value="Eukaryota"/>
</dbReference>
<reference evidence="3" key="1">
    <citation type="journal article" date="2013" name="Science">
        <title>The Amborella genome and the evolution of flowering plants.</title>
        <authorList>
            <consortium name="Amborella Genome Project"/>
        </authorList>
    </citation>
    <scope>NUCLEOTIDE SEQUENCE [LARGE SCALE GENOMIC DNA]</scope>
</reference>